<dbReference type="SUPFAM" id="SSF56281">
    <property type="entry name" value="Metallo-hydrolase/oxidoreductase"/>
    <property type="match status" value="1"/>
</dbReference>
<evidence type="ECO:0000313" key="4">
    <source>
        <dbReference type="Proteomes" id="UP000015455"/>
    </source>
</evidence>
<feature type="domain" description="Metallo-beta-lactamase" evidence="2">
    <location>
        <begin position="56"/>
        <end position="242"/>
    </location>
</feature>
<evidence type="ECO:0000313" key="3">
    <source>
        <dbReference type="EMBL" id="EPZ17426.1"/>
    </source>
</evidence>
<feature type="signal peptide" evidence="1">
    <location>
        <begin position="1"/>
        <end position="20"/>
    </location>
</feature>
<dbReference type="SMART" id="SM00849">
    <property type="entry name" value="Lactamase_B"/>
    <property type="match status" value="1"/>
</dbReference>
<protein>
    <recommendedName>
        <fullName evidence="2">Metallo-beta-lactamase domain-containing protein</fullName>
    </recommendedName>
</protein>
<dbReference type="InterPro" id="IPR001279">
    <property type="entry name" value="Metallo-B-lactamas"/>
</dbReference>
<dbReference type="Pfam" id="PF00753">
    <property type="entry name" value="Lactamase_B"/>
    <property type="match status" value="1"/>
</dbReference>
<dbReference type="Proteomes" id="UP000015455">
    <property type="component" value="Unassembled WGS sequence"/>
</dbReference>
<feature type="chain" id="PRO_5004573778" description="Metallo-beta-lactamase domain-containing protein" evidence="1">
    <location>
        <begin position="21"/>
        <end position="319"/>
    </location>
</feature>
<evidence type="ECO:0000259" key="2">
    <source>
        <dbReference type="SMART" id="SM00849"/>
    </source>
</evidence>
<comment type="caution">
    <text evidence="3">The sequence shown here is derived from an EMBL/GenBank/DDBJ whole genome shotgun (WGS) entry which is preliminary data.</text>
</comment>
<gene>
    <name evidence="3" type="ORF">M622_01255</name>
</gene>
<dbReference type="PANTHER" id="PTHR42951">
    <property type="entry name" value="METALLO-BETA-LACTAMASE DOMAIN-CONTAINING"/>
    <property type="match status" value="1"/>
</dbReference>
<dbReference type="eggNOG" id="COG0491">
    <property type="taxonomic scope" value="Bacteria"/>
</dbReference>
<dbReference type="InterPro" id="IPR036866">
    <property type="entry name" value="RibonucZ/Hydroxyglut_hydro"/>
</dbReference>
<keyword evidence="1" id="KW-0732">Signal</keyword>
<dbReference type="AlphaFoldDB" id="S9ZS60"/>
<accession>S9ZS60</accession>
<keyword evidence="4" id="KW-1185">Reference proteome</keyword>
<dbReference type="PANTHER" id="PTHR42951:SF20">
    <property type="entry name" value="BETA LACTAMASE"/>
    <property type="match status" value="1"/>
</dbReference>
<sequence length="319" mass="34715">MMAFVGIVLMGLVQAGPAHAAPAGTDIELTPVKLSEHAWYFHGESGMASAANKGYMSNAGFVVTKDEVVVFDALGSPALGEAMIAAIGRITPLPIKLVVVSHYHADHFYGLQAFKALGAEVWAHERATHYLNSPVATERLAIRQQDLYPWVNESTRMIAPDKLLSGGMKFSRGGVDFEIIDAHGSHADDDIMLMVRPDGVLFAGDLFFSGRVPFVGDANSAQWLLALDKMLDSKPAIVVPGHGTASSDPRPGMEMTKEYLRYLRAEMGRAVADMQTFDEAYEGTDWSRYQDMPAFEAANRINAYGVFLDMEAAALKGRK</sequence>
<dbReference type="EMBL" id="ATJV01000001">
    <property type="protein sequence ID" value="EPZ17426.1"/>
    <property type="molecule type" value="Genomic_DNA"/>
</dbReference>
<dbReference type="STRING" id="1348657.M622_01255"/>
<dbReference type="Gene3D" id="3.60.15.10">
    <property type="entry name" value="Ribonuclease Z/Hydroxyacylglutathione hydrolase-like"/>
    <property type="match status" value="1"/>
</dbReference>
<name>S9ZS60_9RHOO</name>
<dbReference type="InterPro" id="IPR050855">
    <property type="entry name" value="NDM-1-like"/>
</dbReference>
<organism evidence="3 4">
    <name type="scientific">Thauera terpenica 58Eu</name>
    <dbReference type="NCBI Taxonomy" id="1348657"/>
    <lineage>
        <taxon>Bacteria</taxon>
        <taxon>Pseudomonadati</taxon>
        <taxon>Pseudomonadota</taxon>
        <taxon>Betaproteobacteria</taxon>
        <taxon>Rhodocyclales</taxon>
        <taxon>Zoogloeaceae</taxon>
        <taxon>Thauera</taxon>
    </lineage>
</organism>
<evidence type="ECO:0000256" key="1">
    <source>
        <dbReference type="SAM" id="SignalP"/>
    </source>
</evidence>
<reference evidence="3 4" key="1">
    <citation type="submission" date="2013-06" db="EMBL/GenBank/DDBJ databases">
        <title>Draft genome sequence of Thauera terpenica.</title>
        <authorList>
            <person name="Liu B."/>
            <person name="Frostegard A.H."/>
            <person name="Shapleigh J.P."/>
        </authorList>
    </citation>
    <scope>NUCLEOTIDE SEQUENCE [LARGE SCALE GENOMIC DNA]</scope>
    <source>
        <strain evidence="3 4">58Eu</strain>
    </source>
</reference>
<dbReference type="CDD" id="cd16282">
    <property type="entry name" value="metallo-hydrolase-like_MBL-fold"/>
    <property type="match status" value="1"/>
</dbReference>
<proteinExistence type="predicted"/>
<dbReference type="PATRIC" id="fig|1348657.5.peg.253"/>